<feature type="region of interest" description="Disordered" evidence="5">
    <location>
        <begin position="196"/>
        <end position="223"/>
    </location>
</feature>
<sequence length="1246" mass="133623">MEVTKKVGGPDPPGPQGHPSASSQQPGGGLRRSEGPWINSGSVYFRQGLSLSPEAITDRTCGPASQVHAPDPVHQLHQDPADIGSQCVCERASQDAPRPPSTSSFPSSIVGTPTHLIMENRTLALPVGTHSDSTSDTVQRGFCRFRVQAQVARQGKAPAKVLVGWGKGPCSPDQVAPLGSRKSRWLPYLLSGDEGSAAGQDPLLTPGQGQGQDKCPCPAQTPPTPTQANALAVAPTPMPEVVETFTCISGHLTDTTITTNSLSQDLLPSKSDNQWPVLLESSKVVSSLQDKVDFGFQKEPPNQMPSPNESSDHVQEIKAARTQVLSNLPENPVEKAPVCTSRPGSPTPGSGPPGTPKSQRNSQENCSSQPDQQLLNICNNTYSNVPQSAYPDACHKQSPVQSPGETNQIPPSTAPTCQLQNAVEDRVLVVDMATGNTRMGLLCHDPTGSRAVLLGVMPNNPSVYVPQNVSSAPPLGMPIFSPDHNRPNFWSTSPILSSPAPSSLSAGSYREVALVSKEGRLNLESRDSPGTETPIRVFTRSVLLGTPSERRLSHVHDPGCSKPNAEKNETSHTIWKLNPSRMQDTSTIQPKKLQWMISEQPAEPAPQAPTQEVSRSLLQEDIGKHDQKEVLSAHPDSLGAEGAGQALPSGQPPLTEQHPLSGQPPPICQPPPAEQCSLTRQTHFSGQPLLAEQPPSSRKLSISGQVPVTGTSLARQISLTGQHPFPQEPPISKEPIVPGRSPITRETGQASTLCQEGEPLSLPAAHVGVLQVPLAPEETCVYMSRDKVGVRAAESSSTHRVPSWEPGSPPSTQGEQFSLVTFSTPGTGYKVLPVAMVGAEPQGPRFKLTPEDISHPSVLAHLGLLHGTCYELVPTAGTLSVQSPLLCRHSLGPYQDMAAVVIDTGTGFTKCGLAGEDHILSVVPSRVQLLQHSAQDEPRYTVPENQEASYSVLNRGVVSDWDALEVLWQHLFYCRLGVRPEELAVLVADSPISPRTNREKVAEILFERFHVPAMQTVHQALLALYAYGRTTGLVLGSGHGTSYVAPILTGDLAPLDTYRLDVAGADLTEYLAQLLLAGGHSPPKVGLVNQIKEACCYVAMNMTAEVARTQTQPRVDFVLPDKQVITLGSERFCCPEALFQPSLLGLNQPGLPQLALLSISRLEAKQQEELLANVVLDGGSTLINGFPERLRQELGPRATVLGSPHRAVAAWLGGSIMASRDSFQSLWLSRREYEEEGPWAIYKYHL</sequence>
<evidence type="ECO:0000313" key="7">
    <source>
        <dbReference type="RefSeq" id="XP_012915900.1"/>
    </source>
</evidence>
<dbReference type="InterPro" id="IPR004000">
    <property type="entry name" value="Actin"/>
</dbReference>
<dbReference type="FunFam" id="3.90.640.10:FF:000007">
    <property type="entry name" value="Actin like 7B"/>
    <property type="match status" value="1"/>
</dbReference>
<dbReference type="GeneID" id="101670041"/>
<feature type="region of interest" description="Disordered" evidence="5">
    <location>
        <begin position="295"/>
        <end position="369"/>
    </location>
</feature>
<dbReference type="SMART" id="SM00268">
    <property type="entry name" value="ACTIN"/>
    <property type="match status" value="1"/>
</dbReference>
<name>A0A8U0NXF8_MUSPF</name>
<dbReference type="FunFam" id="3.30.420.40:FF:000050">
    <property type="entry name" value="Actin, alpha skeletal muscle"/>
    <property type="match status" value="1"/>
</dbReference>
<keyword evidence="3" id="KW-0963">Cytoplasm</keyword>
<dbReference type="Pfam" id="PF00022">
    <property type="entry name" value="Actin"/>
    <property type="match status" value="2"/>
</dbReference>
<evidence type="ECO:0000256" key="1">
    <source>
        <dbReference type="ARBA" id="ARBA00004245"/>
    </source>
</evidence>
<feature type="compositionally biased region" description="Polar residues" evidence="5">
    <location>
        <begin position="357"/>
        <end position="369"/>
    </location>
</feature>
<feature type="compositionally biased region" description="Pro residues" evidence="5">
    <location>
        <begin position="345"/>
        <end position="355"/>
    </location>
</feature>
<keyword evidence="3" id="KW-0206">Cytoskeleton</keyword>
<dbReference type="OrthoDB" id="9643703at2759"/>
<dbReference type="RefSeq" id="XP_012915900.1">
    <property type="nucleotide sequence ID" value="XM_013060446.2"/>
</dbReference>
<feature type="compositionally biased region" description="Polar residues" evidence="5">
    <location>
        <begin position="398"/>
        <end position="415"/>
    </location>
</feature>
<evidence type="ECO:0000313" key="6">
    <source>
        <dbReference type="Proteomes" id="UP000000715"/>
    </source>
</evidence>
<feature type="region of interest" description="Disordered" evidence="5">
    <location>
        <begin position="55"/>
        <end position="79"/>
    </location>
</feature>
<feature type="region of interest" description="Disordered" evidence="5">
    <location>
        <begin position="1"/>
        <end position="39"/>
    </location>
</feature>
<dbReference type="GO" id="GO:0005856">
    <property type="term" value="C:cytoskeleton"/>
    <property type="evidence" value="ECO:0007669"/>
    <property type="project" value="UniProtKB-SubCell"/>
</dbReference>
<keyword evidence="6" id="KW-1185">Reference proteome</keyword>
<dbReference type="AlphaFoldDB" id="A0A8U0NXF8"/>
<gene>
    <name evidence="7" type="primary">LOC101670041</name>
</gene>
<organism evidence="6 7">
    <name type="scientific">Mustela putorius furo</name>
    <name type="common">European domestic ferret</name>
    <name type="synonym">Mustela furo</name>
    <dbReference type="NCBI Taxonomy" id="9669"/>
    <lineage>
        <taxon>Eukaryota</taxon>
        <taxon>Metazoa</taxon>
        <taxon>Chordata</taxon>
        <taxon>Craniata</taxon>
        <taxon>Vertebrata</taxon>
        <taxon>Euteleostomi</taxon>
        <taxon>Mammalia</taxon>
        <taxon>Eutheria</taxon>
        <taxon>Laurasiatheria</taxon>
        <taxon>Carnivora</taxon>
        <taxon>Caniformia</taxon>
        <taxon>Musteloidea</taxon>
        <taxon>Mustelidae</taxon>
        <taxon>Mustelinae</taxon>
        <taxon>Mustela</taxon>
    </lineage>
</organism>
<dbReference type="InterPro" id="IPR043129">
    <property type="entry name" value="ATPase_NBD"/>
</dbReference>
<dbReference type="PANTHER" id="PTHR11937">
    <property type="entry name" value="ACTIN"/>
    <property type="match status" value="1"/>
</dbReference>
<accession>A0A8U0NXF8</accession>
<dbReference type="Gene3D" id="3.30.420.40">
    <property type="match status" value="2"/>
</dbReference>
<feature type="region of interest" description="Disordered" evidence="5">
    <location>
        <begin position="549"/>
        <end position="588"/>
    </location>
</feature>
<feature type="compositionally biased region" description="Pro residues" evidence="5">
    <location>
        <begin position="662"/>
        <end position="673"/>
    </location>
</feature>
<dbReference type="Gene3D" id="3.90.640.10">
    <property type="entry name" value="Actin, Chain A, domain 4"/>
    <property type="match status" value="1"/>
</dbReference>
<reference evidence="7" key="1">
    <citation type="submission" date="2025-08" db="UniProtKB">
        <authorList>
            <consortium name="RefSeq"/>
        </authorList>
    </citation>
    <scope>IDENTIFICATION</scope>
    <source>
        <tissue evidence="7">Brain</tissue>
    </source>
</reference>
<evidence type="ECO:0000256" key="4">
    <source>
        <dbReference type="RuleBase" id="RU000487"/>
    </source>
</evidence>
<feature type="region of interest" description="Disordered" evidence="5">
    <location>
        <begin position="794"/>
        <end position="814"/>
    </location>
</feature>
<proteinExistence type="inferred from homology"/>
<feature type="compositionally biased region" description="Basic and acidic residues" evidence="5">
    <location>
        <begin position="549"/>
        <end position="570"/>
    </location>
</feature>
<dbReference type="Proteomes" id="UP000000715">
    <property type="component" value="Unplaced"/>
</dbReference>
<evidence type="ECO:0000256" key="2">
    <source>
        <dbReference type="ARBA" id="ARBA00006752"/>
    </source>
</evidence>
<comment type="similarity">
    <text evidence="2 4">Belongs to the actin family.</text>
</comment>
<feature type="compositionally biased region" description="Basic and acidic residues" evidence="5">
    <location>
        <begin position="310"/>
        <end position="319"/>
    </location>
</feature>
<evidence type="ECO:0000256" key="5">
    <source>
        <dbReference type="SAM" id="MobiDB-lite"/>
    </source>
</evidence>
<feature type="region of interest" description="Disordered" evidence="5">
    <location>
        <begin position="635"/>
        <end position="675"/>
    </location>
</feature>
<dbReference type="SUPFAM" id="SSF53067">
    <property type="entry name" value="Actin-like ATPase domain"/>
    <property type="match status" value="2"/>
</dbReference>
<feature type="region of interest" description="Disordered" evidence="5">
    <location>
        <begin position="392"/>
        <end position="415"/>
    </location>
</feature>
<dbReference type="PRINTS" id="PR00190">
    <property type="entry name" value="ACTIN"/>
</dbReference>
<comment type="subcellular location">
    <subcellularLocation>
        <location evidence="1">Cytoplasm</location>
        <location evidence="1">Cytoskeleton</location>
    </subcellularLocation>
</comment>
<evidence type="ECO:0000256" key="3">
    <source>
        <dbReference type="ARBA" id="ARBA00023212"/>
    </source>
</evidence>
<protein>
    <submittedName>
        <fullName evidence="7">Uncharacterized protein LOC101670041</fullName>
    </submittedName>
</protein>
<dbReference type="KEGG" id="mpuf:101670041"/>